<dbReference type="EMBL" id="MK072386">
    <property type="protein sequence ID" value="AYV83052.1"/>
    <property type="molecule type" value="Genomic_DNA"/>
</dbReference>
<proteinExistence type="predicted"/>
<gene>
    <name evidence="1" type="ORF">Hyperionvirus4_17</name>
</gene>
<protein>
    <submittedName>
        <fullName evidence="1">Uncharacterized protein</fullName>
    </submittedName>
</protein>
<evidence type="ECO:0000313" key="1">
    <source>
        <dbReference type="EMBL" id="AYV83052.1"/>
    </source>
</evidence>
<reference evidence="1" key="1">
    <citation type="submission" date="2018-10" db="EMBL/GenBank/DDBJ databases">
        <title>Hidden diversity of soil giant viruses.</title>
        <authorList>
            <person name="Schulz F."/>
            <person name="Alteio L."/>
            <person name="Goudeau D."/>
            <person name="Ryan E.M."/>
            <person name="Malmstrom R.R."/>
            <person name="Blanchard J."/>
            <person name="Woyke T."/>
        </authorList>
    </citation>
    <scope>NUCLEOTIDE SEQUENCE</scope>
    <source>
        <strain evidence="1">HYV1</strain>
    </source>
</reference>
<sequence length="87" mass="10507">MDDNNLILCKYNKHETEVTNFNPSGLKGPYNICRACQNERKQKNRHKHQEAFNEHNKLYQRAYLPGYRERNRDALRDEYKDTSIFSQ</sequence>
<accession>A0A3G5A7N2</accession>
<organism evidence="1">
    <name type="scientific">Hyperionvirus sp</name>
    <dbReference type="NCBI Taxonomy" id="2487770"/>
    <lineage>
        <taxon>Viruses</taxon>
        <taxon>Varidnaviria</taxon>
        <taxon>Bamfordvirae</taxon>
        <taxon>Nucleocytoviricota</taxon>
        <taxon>Megaviricetes</taxon>
        <taxon>Imitervirales</taxon>
        <taxon>Mimiviridae</taxon>
        <taxon>Klosneuvirinae</taxon>
    </lineage>
</organism>
<name>A0A3G5A7N2_9VIRU</name>